<dbReference type="PANTHER" id="PTHR39515:SF2">
    <property type="entry name" value="HTH-TYPE TRANSCRIPTIONAL REGULATOR RV0880"/>
    <property type="match status" value="1"/>
</dbReference>
<evidence type="ECO:0000259" key="1">
    <source>
        <dbReference type="PROSITE" id="PS50995"/>
    </source>
</evidence>
<dbReference type="RefSeq" id="WP_086993626.1">
    <property type="nucleotide sequence ID" value="NZ_FUHW01000001.1"/>
</dbReference>
<protein>
    <submittedName>
        <fullName evidence="2">Transcriptional regulator, MarR family</fullName>
    </submittedName>
</protein>
<name>A0A1R4EPB7_9MICC</name>
<dbReference type="InterPro" id="IPR036388">
    <property type="entry name" value="WH-like_DNA-bd_sf"/>
</dbReference>
<dbReference type="InterPro" id="IPR036390">
    <property type="entry name" value="WH_DNA-bd_sf"/>
</dbReference>
<reference evidence="2 3" key="1">
    <citation type="submission" date="2017-02" db="EMBL/GenBank/DDBJ databases">
        <authorList>
            <person name="Peterson S.W."/>
        </authorList>
    </citation>
    <scope>NUCLEOTIDE SEQUENCE [LARGE SCALE GENOMIC DNA]</scope>
    <source>
        <strain evidence="2 3">B Ar 00.02</strain>
    </source>
</reference>
<dbReference type="SMART" id="SM00347">
    <property type="entry name" value="HTH_MARR"/>
    <property type="match status" value="1"/>
</dbReference>
<dbReference type="GO" id="GO:0003700">
    <property type="term" value="F:DNA-binding transcription factor activity"/>
    <property type="evidence" value="ECO:0007669"/>
    <property type="project" value="InterPro"/>
</dbReference>
<evidence type="ECO:0000313" key="3">
    <source>
        <dbReference type="Proteomes" id="UP000195913"/>
    </source>
</evidence>
<accession>A0A1R4EPB7</accession>
<sequence length="154" mass="16327">MQNMSPAPAPEDISDVAGLLEELFRLSRRIAPPGNYSLTVYSALASLKRHGDARLTALAAHEGVSQPSMTQAVGRLKREGLVQQVPDPSDGRAVLISITDTGLAALAQRSQRRSEGVAELLSALDANDQHSIIAATGALRRLIDAAPDQRPDGK</sequence>
<evidence type="ECO:0000313" key="2">
    <source>
        <dbReference type="EMBL" id="SJM45459.1"/>
    </source>
</evidence>
<dbReference type="PANTHER" id="PTHR39515">
    <property type="entry name" value="CONSERVED PROTEIN"/>
    <property type="match status" value="1"/>
</dbReference>
<proteinExistence type="predicted"/>
<dbReference type="PROSITE" id="PS50995">
    <property type="entry name" value="HTH_MARR_2"/>
    <property type="match status" value="1"/>
</dbReference>
<dbReference type="Proteomes" id="UP000195913">
    <property type="component" value="Unassembled WGS sequence"/>
</dbReference>
<dbReference type="Pfam" id="PF01047">
    <property type="entry name" value="MarR"/>
    <property type="match status" value="1"/>
</dbReference>
<keyword evidence="3" id="KW-1185">Reference proteome</keyword>
<dbReference type="InterPro" id="IPR000835">
    <property type="entry name" value="HTH_MarR-typ"/>
</dbReference>
<dbReference type="InterPro" id="IPR052526">
    <property type="entry name" value="HTH-type_Bedaq_tolerance"/>
</dbReference>
<dbReference type="SUPFAM" id="SSF46785">
    <property type="entry name" value="Winged helix' DNA-binding domain"/>
    <property type="match status" value="1"/>
</dbReference>
<gene>
    <name evidence="2" type="ORF">FM101_00035</name>
</gene>
<dbReference type="Gene3D" id="1.10.10.10">
    <property type="entry name" value="Winged helix-like DNA-binding domain superfamily/Winged helix DNA-binding domain"/>
    <property type="match status" value="1"/>
</dbReference>
<organism evidence="2 3">
    <name type="scientific">Arthrobacter rhombi</name>
    <dbReference type="NCBI Taxonomy" id="71253"/>
    <lineage>
        <taxon>Bacteria</taxon>
        <taxon>Bacillati</taxon>
        <taxon>Actinomycetota</taxon>
        <taxon>Actinomycetes</taxon>
        <taxon>Micrococcales</taxon>
        <taxon>Micrococcaceae</taxon>
        <taxon>Arthrobacter</taxon>
    </lineage>
</organism>
<dbReference type="AlphaFoldDB" id="A0A1R4EPB7"/>
<dbReference type="EMBL" id="FUHW01000001">
    <property type="protein sequence ID" value="SJM45459.1"/>
    <property type="molecule type" value="Genomic_DNA"/>
</dbReference>
<feature type="domain" description="HTH marR-type" evidence="1">
    <location>
        <begin position="13"/>
        <end position="144"/>
    </location>
</feature>